<dbReference type="PROSITE" id="PS51007">
    <property type="entry name" value="CYTC"/>
    <property type="match status" value="1"/>
</dbReference>
<dbReference type="GO" id="GO:0009055">
    <property type="term" value="F:electron transfer activity"/>
    <property type="evidence" value="ECO:0007669"/>
    <property type="project" value="InterPro"/>
</dbReference>
<dbReference type="PRINTS" id="PR00604">
    <property type="entry name" value="CYTCHRMECIAB"/>
</dbReference>
<dbReference type="InterPro" id="IPR036909">
    <property type="entry name" value="Cyt_c-like_dom_sf"/>
</dbReference>
<dbReference type="InterPro" id="IPR002327">
    <property type="entry name" value="Cyt_c_1A/1B"/>
</dbReference>
<dbReference type="InterPro" id="IPR009056">
    <property type="entry name" value="Cyt_c-like_dom"/>
</dbReference>
<organism evidence="8 9">
    <name type="scientific">Candidatus Contendobacter odensis Run_B_J11</name>
    <dbReference type="NCBI Taxonomy" id="1400861"/>
    <lineage>
        <taxon>Bacteria</taxon>
        <taxon>Pseudomonadati</taxon>
        <taxon>Pseudomonadota</taxon>
        <taxon>Gammaproteobacteria</taxon>
        <taxon>Candidatus Competibacteraceae</taxon>
        <taxon>Candidatus Contendibacter</taxon>
    </lineage>
</organism>
<dbReference type="GO" id="GO:0046872">
    <property type="term" value="F:metal ion binding"/>
    <property type="evidence" value="ECO:0007669"/>
    <property type="project" value="UniProtKB-KW"/>
</dbReference>
<proteinExistence type="predicted"/>
<dbReference type="GO" id="GO:0020037">
    <property type="term" value="F:heme binding"/>
    <property type="evidence" value="ECO:0007669"/>
    <property type="project" value="InterPro"/>
</dbReference>
<dbReference type="SUPFAM" id="SSF46626">
    <property type="entry name" value="Cytochrome c"/>
    <property type="match status" value="1"/>
</dbReference>
<evidence type="ECO:0000256" key="6">
    <source>
        <dbReference type="PROSITE-ProRule" id="PRU00433"/>
    </source>
</evidence>
<evidence type="ECO:0000256" key="3">
    <source>
        <dbReference type="ARBA" id="ARBA00022723"/>
    </source>
</evidence>
<feature type="domain" description="Cytochrome c" evidence="7">
    <location>
        <begin position="30"/>
        <end position="141"/>
    </location>
</feature>
<evidence type="ECO:0000256" key="1">
    <source>
        <dbReference type="ARBA" id="ARBA00022448"/>
    </source>
</evidence>
<protein>
    <recommendedName>
        <fullName evidence="7">Cytochrome c domain-containing protein</fullName>
    </recommendedName>
</protein>
<evidence type="ECO:0000256" key="5">
    <source>
        <dbReference type="ARBA" id="ARBA00023004"/>
    </source>
</evidence>
<sequence length="142" mass="15061">MREKRIQPMTMIVITVLVLGGAWYGFTLMAQPTPGNERYAVKPAGWDSPAGKCVVCHSLEKGGSTPVAPSLWGIVGAPKGGAKGYGYSLALAKAGGVWTEHDLDEYLTAPSRFLPGTTKTISGLPNTQERAKVIAFLATLKD</sequence>
<evidence type="ECO:0000313" key="8">
    <source>
        <dbReference type="EMBL" id="CDH43982.1"/>
    </source>
</evidence>
<keyword evidence="9" id="KW-1185">Reference proteome</keyword>
<evidence type="ECO:0000313" key="9">
    <source>
        <dbReference type="Proteomes" id="UP000019184"/>
    </source>
</evidence>
<dbReference type="EMBL" id="CBTK010000047">
    <property type="protein sequence ID" value="CDH43982.1"/>
    <property type="molecule type" value="Genomic_DNA"/>
</dbReference>
<keyword evidence="2 6" id="KW-0349">Heme</keyword>
<comment type="caution">
    <text evidence="8">The sequence shown here is derived from an EMBL/GenBank/DDBJ whole genome shotgun (WGS) entry which is preliminary data.</text>
</comment>
<gene>
    <name evidence="8" type="ORF">BN874_1400041</name>
</gene>
<keyword evidence="4" id="KW-0249">Electron transport</keyword>
<evidence type="ECO:0000256" key="4">
    <source>
        <dbReference type="ARBA" id="ARBA00022982"/>
    </source>
</evidence>
<dbReference type="OrthoDB" id="9805828at2"/>
<dbReference type="AlphaFoldDB" id="A0A7U7G939"/>
<keyword evidence="3 6" id="KW-0479">Metal-binding</keyword>
<dbReference type="PANTHER" id="PTHR11961">
    <property type="entry name" value="CYTOCHROME C"/>
    <property type="match status" value="1"/>
</dbReference>
<name>A0A7U7G939_9GAMM</name>
<evidence type="ECO:0000256" key="2">
    <source>
        <dbReference type="ARBA" id="ARBA00022617"/>
    </source>
</evidence>
<reference evidence="8 9" key="1">
    <citation type="journal article" date="2014" name="ISME J.">
        <title>Candidatus Competibacter-lineage genomes retrieved from metagenomes reveal functional metabolic diversity.</title>
        <authorList>
            <person name="McIlroy S.J."/>
            <person name="Albertsen M."/>
            <person name="Andresen E.K."/>
            <person name="Saunders A.M."/>
            <person name="Kristiansen R."/>
            <person name="Stokholm-Bjerregaard M."/>
            <person name="Nielsen K.L."/>
            <person name="Nielsen P.H."/>
        </authorList>
    </citation>
    <scope>NUCLEOTIDE SEQUENCE [LARGE SCALE GENOMIC DNA]</scope>
    <source>
        <strain evidence="8 9">Run_B_J11</strain>
    </source>
</reference>
<dbReference type="Gene3D" id="1.10.760.10">
    <property type="entry name" value="Cytochrome c-like domain"/>
    <property type="match status" value="1"/>
</dbReference>
<accession>A0A7U7G939</accession>
<keyword evidence="5 6" id="KW-0408">Iron</keyword>
<dbReference type="Proteomes" id="UP000019184">
    <property type="component" value="Unassembled WGS sequence"/>
</dbReference>
<evidence type="ECO:0000259" key="7">
    <source>
        <dbReference type="PROSITE" id="PS51007"/>
    </source>
</evidence>
<keyword evidence="1" id="KW-0813">Transport</keyword>